<evidence type="ECO:0000256" key="4">
    <source>
        <dbReference type="ARBA" id="ARBA00023125"/>
    </source>
</evidence>
<dbReference type="GO" id="GO:0005662">
    <property type="term" value="C:DNA replication factor A complex"/>
    <property type="evidence" value="ECO:0007669"/>
    <property type="project" value="TreeGrafter"/>
</dbReference>
<dbReference type="GO" id="GO:0000724">
    <property type="term" value="P:double-strand break repair via homologous recombination"/>
    <property type="evidence" value="ECO:0007669"/>
    <property type="project" value="TreeGrafter"/>
</dbReference>
<keyword evidence="4" id="KW-0238">DNA-binding</keyword>
<name>A0AAD5JZR7_9FUNG</name>
<reference evidence="8" key="2">
    <citation type="submission" date="2023-02" db="EMBL/GenBank/DDBJ databases">
        <authorList>
            <consortium name="DOE Joint Genome Institute"/>
            <person name="Mondo S.J."/>
            <person name="Chang Y."/>
            <person name="Wang Y."/>
            <person name="Ahrendt S."/>
            <person name="Andreopoulos W."/>
            <person name="Barry K."/>
            <person name="Beard J."/>
            <person name="Benny G.L."/>
            <person name="Blankenship S."/>
            <person name="Bonito G."/>
            <person name="Cuomo C."/>
            <person name="Desiro A."/>
            <person name="Gervers K.A."/>
            <person name="Hundley H."/>
            <person name="Kuo A."/>
            <person name="LaButti K."/>
            <person name="Lang B.F."/>
            <person name="Lipzen A."/>
            <person name="O'Donnell K."/>
            <person name="Pangilinan J."/>
            <person name="Reynolds N."/>
            <person name="Sandor L."/>
            <person name="Smith M.W."/>
            <person name="Tsang A."/>
            <person name="Grigoriev I.V."/>
            <person name="Stajich J.E."/>
            <person name="Spatafora J.W."/>
        </authorList>
    </citation>
    <scope>NUCLEOTIDE SEQUENCE</scope>
    <source>
        <strain evidence="8">RSA 2281</strain>
    </source>
</reference>
<dbReference type="Pfam" id="PF08784">
    <property type="entry name" value="RPA_C"/>
    <property type="match status" value="1"/>
</dbReference>
<keyword evidence="3" id="KW-0235">DNA replication</keyword>
<dbReference type="Proteomes" id="UP001209540">
    <property type="component" value="Unassembled WGS sequence"/>
</dbReference>
<evidence type="ECO:0000313" key="8">
    <source>
        <dbReference type="EMBL" id="KAI9262212.1"/>
    </source>
</evidence>
<evidence type="ECO:0000256" key="2">
    <source>
        <dbReference type="ARBA" id="ARBA00007815"/>
    </source>
</evidence>
<proteinExistence type="inferred from homology"/>
<dbReference type="SUPFAM" id="SSF50249">
    <property type="entry name" value="Nucleic acid-binding proteins"/>
    <property type="match status" value="1"/>
</dbReference>
<dbReference type="InterPro" id="IPR012340">
    <property type="entry name" value="NA-bd_OB-fold"/>
</dbReference>
<dbReference type="GO" id="GO:0006289">
    <property type="term" value="P:nucleotide-excision repair"/>
    <property type="evidence" value="ECO:0007669"/>
    <property type="project" value="TreeGrafter"/>
</dbReference>
<evidence type="ECO:0008006" key="10">
    <source>
        <dbReference type="Google" id="ProtNLM"/>
    </source>
</evidence>
<dbReference type="GO" id="GO:0003697">
    <property type="term" value="F:single-stranded DNA binding"/>
    <property type="evidence" value="ECO:0007669"/>
    <property type="project" value="TreeGrafter"/>
</dbReference>
<reference evidence="8" key="1">
    <citation type="journal article" date="2022" name="IScience">
        <title>Evolution of zygomycete secretomes and the origins of terrestrial fungal ecologies.</title>
        <authorList>
            <person name="Chang Y."/>
            <person name="Wang Y."/>
            <person name="Mondo S."/>
            <person name="Ahrendt S."/>
            <person name="Andreopoulos W."/>
            <person name="Barry K."/>
            <person name="Beard J."/>
            <person name="Benny G.L."/>
            <person name="Blankenship S."/>
            <person name="Bonito G."/>
            <person name="Cuomo C."/>
            <person name="Desiro A."/>
            <person name="Gervers K.A."/>
            <person name="Hundley H."/>
            <person name="Kuo A."/>
            <person name="LaButti K."/>
            <person name="Lang B.F."/>
            <person name="Lipzen A."/>
            <person name="O'Donnell K."/>
            <person name="Pangilinan J."/>
            <person name="Reynolds N."/>
            <person name="Sandor L."/>
            <person name="Smith M.E."/>
            <person name="Tsang A."/>
            <person name="Grigoriev I.V."/>
            <person name="Stajich J.E."/>
            <person name="Spatafora J.W."/>
        </authorList>
    </citation>
    <scope>NUCLEOTIDE SEQUENCE</scope>
    <source>
        <strain evidence="8">RSA 2281</strain>
    </source>
</reference>
<dbReference type="InterPro" id="IPR036388">
    <property type="entry name" value="WH-like_DNA-bd_sf"/>
</dbReference>
<keyword evidence="5" id="KW-0539">Nucleus</keyword>
<feature type="domain" description="OB" evidence="6">
    <location>
        <begin position="48"/>
        <end position="125"/>
    </location>
</feature>
<comment type="similarity">
    <text evidence="2">Belongs to the replication factor A protein 2 family.</text>
</comment>
<dbReference type="InterPro" id="IPR004365">
    <property type="entry name" value="NA-bd_OB_tRNA"/>
</dbReference>
<dbReference type="PIRSF" id="PIRSF036949">
    <property type="entry name" value="RPA32"/>
    <property type="match status" value="1"/>
</dbReference>
<dbReference type="PANTHER" id="PTHR13989:SF16">
    <property type="entry name" value="REPLICATION PROTEIN A2"/>
    <property type="match status" value="1"/>
</dbReference>
<dbReference type="CDD" id="cd04478">
    <property type="entry name" value="RPA2_DBD_D"/>
    <property type="match status" value="1"/>
</dbReference>
<dbReference type="Pfam" id="PF01336">
    <property type="entry name" value="tRNA_anti-codon"/>
    <property type="match status" value="1"/>
</dbReference>
<evidence type="ECO:0000256" key="3">
    <source>
        <dbReference type="ARBA" id="ARBA00022705"/>
    </source>
</evidence>
<evidence type="ECO:0000313" key="9">
    <source>
        <dbReference type="Proteomes" id="UP001209540"/>
    </source>
</evidence>
<evidence type="ECO:0000256" key="1">
    <source>
        <dbReference type="ARBA" id="ARBA00004123"/>
    </source>
</evidence>
<keyword evidence="9" id="KW-1185">Reference proteome</keyword>
<comment type="caution">
    <text evidence="8">The sequence shown here is derived from an EMBL/GenBank/DDBJ whole genome shotgun (WGS) entry which is preliminary data.</text>
</comment>
<dbReference type="Gene3D" id="1.10.10.10">
    <property type="entry name" value="Winged helix-like DNA-binding domain superfamily/Winged helix DNA-binding domain"/>
    <property type="match status" value="1"/>
</dbReference>
<gene>
    <name evidence="8" type="ORF">BDA99DRAFT_70499</name>
</gene>
<dbReference type="PANTHER" id="PTHR13989">
    <property type="entry name" value="REPLICATION PROTEIN A-RELATED"/>
    <property type="match status" value="1"/>
</dbReference>
<dbReference type="InterPro" id="IPR036390">
    <property type="entry name" value="WH_DNA-bd_sf"/>
</dbReference>
<evidence type="ECO:0000256" key="5">
    <source>
        <dbReference type="ARBA" id="ARBA00023242"/>
    </source>
</evidence>
<dbReference type="GO" id="GO:0000781">
    <property type="term" value="C:chromosome, telomeric region"/>
    <property type="evidence" value="ECO:0007669"/>
    <property type="project" value="TreeGrafter"/>
</dbReference>
<accession>A0AAD5JZR7</accession>
<sequence>MDGGGGNSSGRKPMGEQTLRPVTLKQLGNCQITQEGTFRIDNADVTQITFVGVIRGITELSTNIQYKIEDGTGQVDVRHWIDQTETAEDAQKRADLVEDLYVRVFGRLNNFNNRVSVVAHNIRPIKDFNEINYHFIDTTLTHVKFTNTEGAGNSDDAMMIDSGAGAPSALGNALHDKIIDIIKEYHELEEGASVHQIISRLGNSVNETDIRNSIEYLINEGHCYTTVDDEHIKSTEAF</sequence>
<evidence type="ECO:0000259" key="7">
    <source>
        <dbReference type="Pfam" id="PF08784"/>
    </source>
</evidence>
<organism evidence="8 9">
    <name type="scientific">Phascolomyces articulosus</name>
    <dbReference type="NCBI Taxonomy" id="60185"/>
    <lineage>
        <taxon>Eukaryota</taxon>
        <taxon>Fungi</taxon>
        <taxon>Fungi incertae sedis</taxon>
        <taxon>Mucoromycota</taxon>
        <taxon>Mucoromycotina</taxon>
        <taxon>Mucoromycetes</taxon>
        <taxon>Mucorales</taxon>
        <taxon>Lichtheimiaceae</taxon>
        <taxon>Phascolomyces</taxon>
    </lineage>
</organism>
<dbReference type="AlphaFoldDB" id="A0AAD5JZR7"/>
<comment type="subcellular location">
    <subcellularLocation>
        <location evidence="1">Nucleus</location>
    </subcellularLocation>
</comment>
<dbReference type="FunFam" id="1.10.10.10:FF:000168">
    <property type="entry name" value="Replication protein A 32 kDa subunit"/>
    <property type="match status" value="1"/>
</dbReference>
<dbReference type="InterPro" id="IPR014646">
    <property type="entry name" value="Rfa2/RPA32"/>
</dbReference>
<protein>
    <recommendedName>
        <fullName evidence="10">Replication factor A protein 2</fullName>
    </recommendedName>
</protein>
<evidence type="ECO:0000259" key="6">
    <source>
        <dbReference type="Pfam" id="PF01336"/>
    </source>
</evidence>
<dbReference type="SUPFAM" id="SSF46785">
    <property type="entry name" value="Winged helix' DNA-binding domain"/>
    <property type="match status" value="1"/>
</dbReference>
<dbReference type="Gene3D" id="2.40.50.140">
    <property type="entry name" value="Nucleic acid-binding proteins"/>
    <property type="match status" value="1"/>
</dbReference>
<dbReference type="EMBL" id="JAIXMP010000014">
    <property type="protein sequence ID" value="KAI9262212.1"/>
    <property type="molecule type" value="Genomic_DNA"/>
</dbReference>
<dbReference type="GO" id="GO:0006260">
    <property type="term" value="P:DNA replication"/>
    <property type="evidence" value="ECO:0007669"/>
    <property type="project" value="UniProtKB-KW"/>
</dbReference>
<dbReference type="InterPro" id="IPR014892">
    <property type="entry name" value="RPA_C"/>
</dbReference>
<dbReference type="GO" id="GO:0035861">
    <property type="term" value="C:site of double-strand break"/>
    <property type="evidence" value="ECO:0007669"/>
    <property type="project" value="TreeGrafter"/>
</dbReference>
<feature type="domain" description="Replication protein A C-terminal" evidence="7">
    <location>
        <begin position="147"/>
        <end position="230"/>
    </location>
</feature>
<dbReference type="InterPro" id="IPR040260">
    <property type="entry name" value="RFA2-like"/>
</dbReference>